<dbReference type="Proteomes" id="UP000178227">
    <property type="component" value="Unassembled WGS sequence"/>
</dbReference>
<evidence type="ECO:0000313" key="3">
    <source>
        <dbReference type="Proteomes" id="UP000178227"/>
    </source>
</evidence>
<gene>
    <name evidence="2" type="ORF">A2918_02600</name>
</gene>
<feature type="compositionally biased region" description="Basic and acidic residues" evidence="1">
    <location>
        <begin position="51"/>
        <end position="60"/>
    </location>
</feature>
<organism evidence="2 3">
    <name type="scientific">Candidatus Yanofskybacteria bacterium RIFCSPLOWO2_01_FULL_42_49</name>
    <dbReference type="NCBI Taxonomy" id="1802694"/>
    <lineage>
        <taxon>Bacteria</taxon>
        <taxon>Candidatus Yanofskyibacteriota</taxon>
    </lineage>
</organism>
<evidence type="ECO:0000313" key="2">
    <source>
        <dbReference type="EMBL" id="OGN22998.1"/>
    </source>
</evidence>
<feature type="compositionally biased region" description="Polar residues" evidence="1">
    <location>
        <begin position="27"/>
        <end position="50"/>
    </location>
</feature>
<accession>A0A1F8GE37</accession>
<protein>
    <submittedName>
        <fullName evidence="2">Uncharacterized protein</fullName>
    </submittedName>
</protein>
<reference evidence="2 3" key="1">
    <citation type="journal article" date="2016" name="Nat. Commun.">
        <title>Thousands of microbial genomes shed light on interconnected biogeochemical processes in an aquifer system.</title>
        <authorList>
            <person name="Anantharaman K."/>
            <person name="Brown C.T."/>
            <person name="Hug L.A."/>
            <person name="Sharon I."/>
            <person name="Castelle C.J."/>
            <person name="Probst A.J."/>
            <person name="Thomas B.C."/>
            <person name="Singh A."/>
            <person name="Wilkins M.J."/>
            <person name="Karaoz U."/>
            <person name="Brodie E.L."/>
            <person name="Williams K.H."/>
            <person name="Hubbard S.S."/>
            <person name="Banfield J.F."/>
        </authorList>
    </citation>
    <scope>NUCLEOTIDE SEQUENCE [LARGE SCALE GENOMIC DNA]</scope>
</reference>
<dbReference type="AlphaFoldDB" id="A0A1F8GE37"/>
<feature type="region of interest" description="Disordered" evidence="1">
    <location>
        <begin position="17"/>
        <end position="60"/>
    </location>
</feature>
<sequence>MLYLADSKLFNKNIYGKKKNRFGRNGQPPQKITLSQNQEAIGNKENQTRGSGKEKKAQIT</sequence>
<evidence type="ECO:0000256" key="1">
    <source>
        <dbReference type="SAM" id="MobiDB-lite"/>
    </source>
</evidence>
<name>A0A1F8GE37_9BACT</name>
<comment type="caution">
    <text evidence="2">The sequence shown here is derived from an EMBL/GenBank/DDBJ whole genome shotgun (WGS) entry which is preliminary data.</text>
</comment>
<proteinExistence type="predicted"/>
<dbReference type="EMBL" id="MGKI01000006">
    <property type="protein sequence ID" value="OGN22998.1"/>
    <property type="molecule type" value="Genomic_DNA"/>
</dbReference>